<dbReference type="AlphaFoldDB" id="A0A517LX29"/>
<evidence type="ECO:0000259" key="1">
    <source>
        <dbReference type="Pfam" id="PF05099"/>
    </source>
</evidence>
<organism evidence="3 4">
    <name type="scientific">Rosistilla ulvae</name>
    <dbReference type="NCBI Taxonomy" id="1930277"/>
    <lineage>
        <taxon>Bacteria</taxon>
        <taxon>Pseudomonadati</taxon>
        <taxon>Planctomycetota</taxon>
        <taxon>Planctomycetia</taxon>
        <taxon>Pirellulales</taxon>
        <taxon>Pirellulaceae</taxon>
        <taxon>Rosistilla</taxon>
    </lineage>
</organism>
<feature type="domain" description="Zinc-ribbon 15" evidence="2">
    <location>
        <begin position="19"/>
        <end position="66"/>
    </location>
</feature>
<proteinExistence type="predicted"/>
<reference evidence="3 4" key="1">
    <citation type="submission" date="2019-02" db="EMBL/GenBank/DDBJ databases">
        <title>Deep-cultivation of Planctomycetes and their phenomic and genomic characterization uncovers novel biology.</title>
        <authorList>
            <person name="Wiegand S."/>
            <person name="Jogler M."/>
            <person name="Boedeker C."/>
            <person name="Pinto D."/>
            <person name="Vollmers J."/>
            <person name="Rivas-Marin E."/>
            <person name="Kohn T."/>
            <person name="Peeters S.H."/>
            <person name="Heuer A."/>
            <person name="Rast P."/>
            <person name="Oberbeckmann S."/>
            <person name="Bunk B."/>
            <person name="Jeske O."/>
            <person name="Meyerdierks A."/>
            <person name="Storesund J.E."/>
            <person name="Kallscheuer N."/>
            <person name="Luecker S."/>
            <person name="Lage O.M."/>
            <person name="Pohl T."/>
            <person name="Merkel B.J."/>
            <person name="Hornburger P."/>
            <person name="Mueller R.-W."/>
            <person name="Bruemmer F."/>
            <person name="Labrenz M."/>
            <person name="Spormann A.M."/>
            <person name="Op den Camp H."/>
            <person name="Overmann J."/>
            <person name="Amann R."/>
            <person name="Jetten M.S.M."/>
            <person name="Mascher T."/>
            <person name="Medema M.H."/>
            <person name="Devos D.P."/>
            <person name="Kaster A.-K."/>
            <person name="Ovreas L."/>
            <person name="Rohde M."/>
            <person name="Galperin M.Y."/>
            <person name="Jogler C."/>
        </authorList>
    </citation>
    <scope>NUCLEOTIDE SEQUENCE [LARGE SCALE GENOMIC DNA]</scope>
    <source>
        <strain evidence="3 4">EC9</strain>
    </source>
</reference>
<dbReference type="Pfam" id="PF05099">
    <property type="entry name" value="TerB"/>
    <property type="match status" value="1"/>
</dbReference>
<dbReference type="SUPFAM" id="SSF158682">
    <property type="entry name" value="TerB-like"/>
    <property type="match status" value="1"/>
</dbReference>
<dbReference type="RefSeq" id="WP_145343374.1">
    <property type="nucleotide sequence ID" value="NZ_CP036261.1"/>
</dbReference>
<dbReference type="KEGG" id="ruv:EC9_13580"/>
<dbReference type="Gene3D" id="1.10.3680.10">
    <property type="entry name" value="TerB-like"/>
    <property type="match status" value="1"/>
</dbReference>
<dbReference type="InterPro" id="IPR031493">
    <property type="entry name" value="Zinc_ribbon_15"/>
</dbReference>
<dbReference type="Proteomes" id="UP000319557">
    <property type="component" value="Chromosome"/>
</dbReference>
<dbReference type="EMBL" id="CP036261">
    <property type="protein sequence ID" value="QDS87181.1"/>
    <property type="molecule type" value="Genomic_DNA"/>
</dbReference>
<evidence type="ECO:0000259" key="2">
    <source>
        <dbReference type="Pfam" id="PF17032"/>
    </source>
</evidence>
<dbReference type="OrthoDB" id="1261251at2"/>
<dbReference type="InterPro" id="IPR007791">
    <property type="entry name" value="DjlA_N"/>
</dbReference>
<keyword evidence="4" id="KW-1185">Reference proteome</keyword>
<dbReference type="InterPro" id="IPR029024">
    <property type="entry name" value="TerB-like"/>
</dbReference>
<name>A0A517LX29_9BACT</name>
<feature type="domain" description="Co-chaperone DjlA N-terminal" evidence="1">
    <location>
        <begin position="87"/>
        <end position="199"/>
    </location>
</feature>
<protein>
    <submittedName>
        <fullName evidence="3">Tellurite resistance protein TerB</fullName>
    </submittedName>
</protein>
<sequence length="212" mass="23930">MLLIGTTDLRRTRDRGDFRCPQCRQLQPYRLKSVRPFLTLYFIPTIPMGAVQHYVECDECRQAFEPAVLEIDPSTAVHLEQQQFHQEVMNVAVLTVVADGEITEAEIKSLGHVAELLFGEPADREDLGRMCAAATQVGYKAHNYLRSVVPRWDRDQKYLAMKAIFMAASAEGDLTPEQLEALVAVQRTLGLSEEDFQSAIEEALAIADQYDR</sequence>
<evidence type="ECO:0000313" key="3">
    <source>
        <dbReference type="EMBL" id="QDS87181.1"/>
    </source>
</evidence>
<evidence type="ECO:0000313" key="4">
    <source>
        <dbReference type="Proteomes" id="UP000319557"/>
    </source>
</evidence>
<dbReference type="Pfam" id="PF17032">
    <property type="entry name" value="Zn_ribbon_15"/>
    <property type="match status" value="1"/>
</dbReference>
<gene>
    <name evidence="3" type="ORF">EC9_13580</name>
</gene>
<accession>A0A517LX29</accession>